<evidence type="ECO:0000256" key="5">
    <source>
        <dbReference type="SAM" id="MobiDB-lite"/>
    </source>
</evidence>
<keyword evidence="2 4" id="KW-0238">DNA-binding</keyword>
<evidence type="ECO:0000256" key="4">
    <source>
        <dbReference type="PROSITE-ProRule" id="PRU00335"/>
    </source>
</evidence>
<accession>A0ABU2M9Y5</accession>
<gene>
    <name evidence="7" type="ORF">RM479_13745</name>
</gene>
<keyword evidence="8" id="KW-1185">Reference proteome</keyword>
<organism evidence="7 8">
    <name type="scientific">Nocardiopsis lambiniae</name>
    <dbReference type="NCBI Taxonomy" id="3075539"/>
    <lineage>
        <taxon>Bacteria</taxon>
        <taxon>Bacillati</taxon>
        <taxon>Actinomycetota</taxon>
        <taxon>Actinomycetes</taxon>
        <taxon>Streptosporangiales</taxon>
        <taxon>Nocardiopsidaceae</taxon>
        <taxon>Nocardiopsis</taxon>
    </lineage>
</organism>
<evidence type="ECO:0000259" key="6">
    <source>
        <dbReference type="PROSITE" id="PS50977"/>
    </source>
</evidence>
<evidence type="ECO:0000313" key="8">
    <source>
        <dbReference type="Proteomes" id="UP001183390"/>
    </source>
</evidence>
<dbReference type="InterPro" id="IPR025996">
    <property type="entry name" value="MT1864/Rv1816-like_C"/>
</dbReference>
<evidence type="ECO:0000256" key="3">
    <source>
        <dbReference type="ARBA" id="ARBA00023163"/>
    </source>
</evidence>
<keyword evidence="1" id="KW-0805">Transcription regulation</keyword>
<dbReference type="PROSITE" id="PS50977">
    <property type="entry name" value="HTH_TETR_2"/>
    <property type="match status" value="1"/>
</dbReference>
<dbReference type="SUPFAM" id="SSF48498">
    <property type="entry name" value="Tetracyclin repressor-like, C-terminal domain"/>
    <property type="match status" value="1"/>
</dbReference>
<dbReference type="PANTHER" id="PTHR30055">
    <property type="entry name" value="HTH-TYPE TRANSCRIPTIONAL REGULATOR RUTR"/>
    <property type="match status" value="1"/>
</dbReference>
<dbReference type="InterPro" id="IPR036271">
    <property type="entry name" value="Tet_transcr_reg_TetR-rel_C_sf"/>
</dbReference>
<dbReference type="PANTHER" id="PTHR30055:SF209">
    <property type="entry name" value="POSSIBLE TRANSCRIPTIONAL REGULATORY PROTEIN (PROBABLY TETR-FAMILY)"/>
    <property type="match status" value="1"/>
</dbReference>
<dbReference type="InterPro" id="IPR050109">
    <property type="entry name" value="HTH-type_TetR-like_transc_reg"/>
</dbReference>
<dbReference type="InterPro" id="IPR001647">
    <property type="entry name" value="HTH_TetR"/>
</dbReference>
<dbReference type="SUPFAM" id="SSF46689">
    <property type="entry name" value="Homeodomain-like"/>
    <property type="match status" value="1"/>
</dbReference>
<name>A0ABU2M9Y5_9ACTN</name>
<dbReference type="RefSeq" id="WP_311512127.1">
    <property type="nucleotide sequence ID" value="NZ_JAVREP010000008.1"/>
</dbReference>
<protein>
    <submittedName>
        <fullName evidence="7">TetR/AcrR family transcriptional regulator</fullName>
    </submittedName>
</protein>
<keyword evidence="3" id="KW-0804">Transcription</keyword>
<dbReference type="Gene3D" id="1.10.357.10">
    <property type="entry name" value="Tetracycline Repressor, domain 2"/>
    <property type="match status" value="1"/>
</dbReference>
<feature type="region of interest" description="Disordered" evidence="5">
    <location>
        <begin position="212"/>
        <end position="246"/>
    </location>
</feature>
<dbReference type="Pfam" id="PF13305">
    <property type="entry name" value="TetR_C_33"/>
    <property type="match status" value="1"/>
</dbReference>
<sequence>MSPRRADPRTPSALVHAAARVLASEGPSALTTRRLAREAGCSTMAVYTNFDGMTGLVRAMVHEGFARLYARFSRVRATADPVADLALYGRIYRASAVADPHLYSVMFGSSSLAGFSLSDDDRQHGRYTMAGVVACTERCMRAGRFDDGDPFLVAHHMWTTVHGVTSLELGSYLVEPYGADDCFESLLPALMVGAGDVRERAVDSVALSRSRFQRPAPGPLSSPSTKNRGALSAPAAAVSTLPTTME</sequence>
<evidence type="ECO:0000256" key="2">
    <source>
        <dbReference type="ARBA" id="ARBA00023125"/>
    </source>
</evidence>
<proteinExistence type="predicted"/>
<feature type="DNA-binding region" description="H-T-H motif" evidence="4">
    <location>
        <begin position="31"/>
        <end position="50"/>
    </location>
</feature>
<dbReference type="Pfam" id="PF00440">
    <property type="entry name" value="TetR_N"/>
    <property type="match status" value="1"/>
</dbReference>
<dbReference type="InterPro" id="IPR009057">
    <property type="entry name" value="Homeodomain-like_sf"/>
</dbReference>
<feature type="domain" description="HTH tetR-type" evidence="6">
    <location>
        <begin position="8"/>
        <end position="68"/>
    </location>
</feature>
<evidence type="ECO:0000256" key="1">
    <source>
        <dbReference type="ARBA" id="ARBA00023015"/>
    </source>
</evidence>
<reference evidence="8" key="1">
    <citation type="submission" date="2023-07" db="EMBL/GenBank/DDBJ databases">
        <title>30 novel species of actinomycetes from the DSMZ collection.</title>
        <authorList>
            <person name="Nouioui I."/>
        </authorList>
    </citation>
    <scope>NUCLEOTIDE SEQUENCE [LARGE SCALE GENOMIC DNA]</scope>
    <source>
        <strain evidence="8">DSM 44743</strain>
    </source>
</reference>
<dbReference type="Proteomes" id="UP001183390">
    <property type="component" value="Unassembled WGS sequence"/>
</dbReference>
<dbReference type="EMBL" id="JAVREP010000008">
    <property type="protein sequence ID" value="MDT0329478.1"/>
    <property type="molecule type" value="Genomic_DNA"/>
</dbReference>
<comment type="caution">
    <text evidence="7">The sequence shown here is derived from an EMBL/GenBank/DDBJ whole genome shotgun (WGS) entry which is preliminary data.</text>
</comment>
<evidence type="ECO:0000313" key="7">
    <source>
        <dbReference type="EMBL" id="MDT0329478.1"/>
    </source>
</evidence>